<dbReference type="AlphaFoldDB" id="A0A8J5M349"/>
<sequence length="108" mass="12018">MDTNIPKYGIDWTTTSLRRLSSLSAMLETRVPWMKICIDYQPTRVTALPCPVLRVPPILSAKTKKKELKTATVNCTKPPLLDTTPASSSSAKIRLHDDRSLIYTSSGK</sequence>
<protein>
    <submittedName>
        <fullName evidence="1">Uncharacterized protein</fullName>
    </submittedName>
</protein>
<gene>
    <name evidence="1" type="ORF">JG688_00014728</name>
</gene>
<organism evidence="1 2">
    <name type="scientific">Phytophthora aleatoria</name>
    <dbReference type="NCBI Taxonomy" id="2496075"/>
    <lineage>
        <taxon>Eukaryota</taxon>
        <taxon>Sar</taxon>
        <taxon>Stramenopiles</taxon>
        <taxon>Oomycota</taxon>
        <taxon>Peronosporomycetes</taxon>
        <taxon>Peronosporales</taxon>
        <taxon>Peronosporaceae</taxon>
        <taxon>Phytophthora</taxon>
    </lineage>
</organism>
<dbReference type="Proteomes" id="UP000709295">
    <property type="component" value="Unassembled WGS sequence"/>
</dbReference>
<accession>A0A8J5M349</accession>
<name>A0A8J5M349_9STRA</name>
<comment type="caution">
    <text evidence="1">The sequence shown here is derived from an EMBL/GenBank/DDBJ whole genome shotgun (WGS) entry which is preliminary data.</text>
</comment>
<evidence type="ECO:0000313" key="2">
    <source>
        <dbReference type="Proteomes" id="UP000709295"/>
    </source>
</evidence>
<dbReference type="EMBL" id="JAENGY010001455">
    <property type="protein sequence ID" value="KAG6949203.1"/>
    <property type="molecule type" value="Genomic_DNA"/>
</dbReference>
<proteinExistence type="predicted"/>
<reference evidence="1" key="1">
    <citation type="submission" date="2021-01" db="EMBL/GenBank/DDBJ databases">
        <title>Phytophthora aleatoria, a newly-described species from Pinus radiata is distinct from Phytophthora cactorum isolates based on comparative genomics.</title>
        <authorList>
            <person name="Mcdougal R."/>
            <person name="Panda P."/>
            <person name="Williams N."/>
            <person name="Studholme D.J."/>
        </authorList>
    </citation>
    <scope>NUCLEOTIDE SEQUENCE</scope>
    <source>
        <strain evidence="1">NZFS 4037</strain>
    </source>
</reference>
<evidence type="ECO:0000313" key="1">
    <source>
        <dbReference type="EMBL" id="KAG6949203.1"/>
    </source>
</evidence>
<keyword evidence="2" id="KW-1185">Reference proteome</keyword>